<reference evidence="2" key="1">
    <citation type="submission" date="2023-06" db="EMBL/GenBank/DDBJ databases">
        <title>Genome-scale phylogeny and comparative genomics of the fungal order Sordariales.</title>
        <authorList>
            <consortium name="Lawrence Berkeley National Laboratory"/>
            <person name="Hensen N."/>
            <person name="Bonometti L."/>
            <person name="Westerberg I."/>
            <person name="Brannstrom I.O."/>
            <person name="Guillou S."/>
            <person name="Cros-Aarteil S."/>
            <person name="Calhoun S."/>
            <person name="Haridas S."/>
            <person name="Kuo A."/>
            <person name="Mondo S."/>
            <person name="Pangilinan J."/>
            <person name="Riley R."/>
            <person name="Labutti K."/>
            <person name="Andreopoulos B."/>
            <person name="Lipzen A."/>
            <person name="Chen C."/>
            <person name="Yanf M."/>
            <person name="Daum C."/>
            <person name="Ng V."/>
            <person name="Clum A."/>
            <person name="Steindorff A."/>
            <person name="Ohm R."/>
            <person name="Martin F."/>
            <person name="Silar P."/>
            <person name="Natvig D."/>
            <person name="Lalanne C."/>
            <person name="Gautier V."/>
            <person name="Ament-Velasquez S.L."/>
            <person name="Kruys A."/>
            <person name="Hutchinson M.I."/>
            <person name="Powell A.J."/>
            <person name="Barry K."/>
            <person name="Miller A.N."/>
            <person name="Grigoriev I.V."/>
            <person name="Debuchy R."/>
            <person name="Gladieux P."/>
            <person name="Thoren M.H."/>
            <person name="Johannesson H."/>
        </authorList>
    </citation>
    <scope>NUCLEOTIDE SEQUENCE</scope>
    <source>
        <strain evidence="2">CBS 307.81</strain>
    </source>
</reference>
<accession>A0AA39Z8R0</accession>
<evidence type="ECO:0000313" key="3">
    <source>
        <dbReference type="Proteomes" id="UP001174997"/>
    </source>
</evidence>
<proteinExistence type="predicted"/>
<evidence type="ECO:0000313" key="2">
    <source>
        <dbReference type="EMBL" id="KAK0665624.1"/>
    </source>
</evidence>
<keyword evidence="1" id="KW-0812">Transmembrane</keyword>
<evidence type="ECO:0000256" key="1">
    <source>
        <dbReference type="SAM" id="Phobius"/>
    </source>
</evidence>
<dbReference type="AlphaFoldDB" id="A0AA39Z8R0"/>
<sequence length="201" mass="22307">MANSGSFNMAIDCQQCDDHHSEDNPCAEPHQEAHLHIEPEQMLSQVRRFQHENQHLLNYLCGAGAYAFVTAGCKHPYPELIICPCSLGPGCPFCTGPNAAPGARGVHEVDFKYGMVVNHNCPQCKERRRSRQSMALEALGQNTVAQSTKPWFATTLTATLVAMWAVVMMLLILLVLARQSEPAQVNVAVTKKGRDIFFKLW</sequence>
<keyword evidence="3" id="KW-1185">Reference proteome</keyword>
<gene>
    <name evidence="2" type="ORF">QBC41DRAFT_305993</name>
</gene>
<dbReference type="Proteomes" id="UP001174997">
    <property type="component" value="Unassembled WGS sequence"/>
</dbReference>
<keyword evidence="1" id="KW-0472">Membrane</keyword>
<comment type="caution">
    <text evidence="2">The sequence shown here is derived from an EMBL/GenBank/DDBJ whole genome shotgun (WGS) entry which is preliminary data.</text>
</comment>
<name>A0AA39Z8R0_9PEZI</name>
<keyword evidence="1" id="KW-1133">Transmembrane helix</keyword>
<feature type="transmembrane region" description="Helical" evidence="1">
    <location>
        <begin position="151"/>
        <end position="176"/>
    </location>
</feature>
<protein>
    <submittedName>
        <fullName evidence="2">Uncharacterized protein</fullName>
    </submittedName>
</protein>
<dbReference type="EMBL" id="JAULSY010000106">
    <property type="protein sequence ID" value="KAK0665624.1"/>
    <property type="molecule type" value="Genomic_DNA"/>
</dbReference>
<organism evidence="2 3">
    <name type="scientific">Cercophora samala</name>
    <dbReference type="NCBI Taxonomy" id="330535"/>
    <lineage>
        <taxon>Eukaryota</taxon>
        <taxon>Fungi</taxon>
        <taxon>Dikarya</taxon>
        <taxon>Ascomycota</taxon>
        <taxon>Pezizomycotina</taxon>
        <taxon>Sordariomycetes</taxon>
        <taxon>Sordariomycetidae</taxon>
        <taxon>Sordariales</taxon>
        <taxon>Lasiosphaeriaceae</taxon>
        <taxon>Cercophora</taxon>
    </lineage>
</organism>